<gene>
    <name evidence="3" type="ORF">TTHERM_00470520</name>
</gene>
<dbReference type="Gene3D" id="3.60.110.10">
    <property type="entry name" value="Carbon-nitrogen hydrolase"/>
    <property type="match status" value="1"/>
</dbReference>
<keyword evidence="4" id="KW-1185">Reference proteome</keyword>
<dbReference type="PANTHER" id="PTHR11750:SF26">
    <property type="entry name" value="PROTEIN N-TERMINAL AMIDASE"/>
    <property type="match status" value="1"/>
</dbReference>
<dbReference type="GO" id="GO:0030163">
    <property type="term" value="P:protein catabolic process"/>
    <property type="evidence" value="ECO:0007669"/>
    <property type="project" value="TreeGrafter"/>
</dbReference>
<dbReference type="SUPFAM" id="SSF56317">
    <property type="entry name" value="Carbon-nitrogen hydrolase"/>
    <property type="match status" value="1"/>
</dbReference>
<feature type="compositionally biased region" description="Low complexity" evidence="1">
    <location>
        <begin position="1"/>
        <end position="14"/>
    </location>
</feature>
<keyword evidence="3" id="KW-0378">Hydrolase</keyword>
<dbReference type="STRING" id="312017.I7MGL2"/>
<proteinExistence type="predicted"/>
<dbReference type="InParanoid" id="I7MGL2"/>
<sequence>MEEIQDIQQQPQETQQKEEQSVQKQTIKMIKRKLQLKALIYQINPNYKQIKQNIQKVESALMKYNKNDKIDIFMLPEMALTGYTFKDRDDIRDYCEESGKGKQFTFFSKIATKLGCYVFAGFPEIEIVNGQENFYNSAYLIDRDGKLIITYRKKHLFETDKTWAQEGSEFGAVYLKTREGKQFKAGLGICMDINPYEFQDSSKFEFSDFCKEQDVDVVLFLSAWNDHEPDNLDDSSIDGSLNYWLWRMRTMQNKKQELNYHKSWAFICCDRTGVEDKLDNKEKTHYLGCSCVIKVNPTQLVYCLDKKNEGVLVADISLE</sequence>
<dbReference type="InterPro" id="IPR039703">
    <property type="entry name" value="Nta1"/>
</dbReference>
<reference evidence="4" key="1">
    <citation type="journal article" date="2006" name="PLoS Biol.">
        <title>Macronuclear genome sequence of the ciliate Tetrahymena thermophila, a model eukaryote.</title>
        <authorList>
            <person name="Eisen J.A."/>
            <person name="Coyne R.S."/>
            <person name="Wu M."/>
            <person name="Wu D."/>
            <person name="Thiagarajan M."/>
            <person name="Wortman J.R."/>
            <person name="Badger J.H."/>
            <person name="Ren Q."/>
            <person name="Amedeo P."/>
            <person name="Jones K.M."/>
            <person name="Tallon L.J."/>
            <person name="Delcher A.L."/>
            <person name="Salzberg S.L."/>
            <person name="Silva J.C."/>
            <person name="Haas B.J."/>
            <person name="Majoros W.H."/>
            <person name="Farzad M."/>
            <person name="Carlton J.M."/>
            <person name="Smith R.K. Jr."/>
            <person name="Garg J."/>
            <person name="Pearlman R.E."/>
            <person name="Karrer K.M."/>
            <person name="Sun L."/>
            <person name="Manning G."/>
            <person name="Elde N.C."/>
            <person name="Turkewitz A.P."/>
            <person name="Asai D.J."/>
            <person name="Wilkes D.E."/>
            <person name="Wang Y."/>
            <person name="Cai H."/>
            <person name="Collins K."/>
            <person name="Stewart B.A."/>
            <person name="Lee S.R."/>
            <person name="Wilamowska K."/>
            <person name="Weinberg Z."/>
            <person name="Ruzzo W.L."/>
            <person name="Wloga D."/>
            <person name="Gaertig J."/>
            <person name="Frankel J."/>
            <person name="Tsao C.-C."/>
            <person name="Gorovsky M.A."/>
            <person name="Keeling P.J."/>
            <person name="Waller R.F."/>
            <person name="Patron N.J."/>
            <person name="Cherry J.M."/>
            <person name="Stover N.A."/>
            <person name="Krieger C.J."/>
            <person name="del Toro C."/>
            <person name="Ryder H.F."/>
            <person name="Williamson S.C."/>
            <person name="Barbeau R.A."/>
            <person name="Hamilton E.P."/>
            <person name="Orias E."/>
        </authorList>
    </citation>
    <scope>NUCLEOTIDE SEQUENCE [LARGE SCALE GENOMIC DNA]</scope>
    <source>
        <strain evidence="4">SB210</strain>
    </source>
</reference>
<dbReference type="OrthoDB" id="201515at2759"/>
<feature type="region of interest" description="Disordered" evidence="1">
    <location>
        <begin position="1"/>
        <end position="20"/>
    </location>
</feature>
<dbReference type="PROSITE" id="PS50263">
    <property type="entry name" value="CN_HYDROLASE"/>
    <property type="match status" value="1"/>
</dbReference>
<dbReference type="InterPro" id="IPR003010">
    <property type="entry name" value="C-N_Hydrolase"/>
</dbReference>
<dbReference type="RefSeq" id="XP_001032942.1">
    <property type="nucleotide sequence ID" value="XM_001032942.3"/>
</dbReference>
<evidence type="ECO:0000256" key="1">
    <source>
        <dbReference type="SAM" id="MobiDB-lite"/>
    </source>
</evidence>
<dbReference type="GO" id="GO:0070773">
    <property type="term" value="F:protein-N-terminal glutamine amidohydrolase activity"/>
    <property type="evidence" value="ECO:0007669"/>
    <property type="project" value="InterPro"/>
</dbReference>
<dbReference type="Proteomes" id="UP000009168">
    <property type="component" value="Unassembled WGS sequence"/>
</dbReference>
<evidence type="ECO:0000313" key="3">
    <source>
        <dbReference type="EMBL" id="EAR85279.1"/>
    </source>
</evidence>
<dbReference type="PANTHER" id="PTHR11750">
    <property type="entry name" value="PROTEIN N-TERMINAL AMIDASE"/>
    <property type="match status" value="1"/>
</dbReference>
<organism evidence="3 4">
    <name type="scientific">Tetrahymena thermophila (strain SB210)</name>
    <dbReference type="NCBI Taxonomy" id="312017"/>
    <lineage>
        <taxon>Eukaryota</taxon>
        <taxon>Sar</taxon>
        <taxon>Alveolata</taxon>
        <taxon>Ciliophora</taxon>
        <taxon>Intramacronucleata</taxon>
        <taxon>Oligohymenophorea</taxon>
        <taxon>Hymenostomatida</taxon>
        <taxon>Tetrahymenina</taxon>
        <taxon>Tetrahymenidae</taxon>
        <taxon>Tetrahymena</taxon>
    </lineage>
</organism>
<dbReference type="Pfam" id="PF00795">
    <property type="entry name" value="CN_hydrolase"/>
    <property type="match status" value="1"/>
</dbReference>
<dbReference type="EMBL" id="GG662622">
    <property type="protein sequence ID" value="EAR85279.1"/>
    <property type="molecule type" value="Genomic_DNA"/>
</dbReference>
<dbReference type="KEGG" id="tet:TTHERM_00470520"/>
<dbReference type="GO" id="GO:0008418">
    <property type="term" value="F:protein-N-terminal asparagine amidohydrolase activity"/>
    <property type="evidence" value="ECO:0007669"/>
    <property type="project" value="InterPro"/>
</dbReference>
<accession>I7MGL2</accession>
<name>I7MGL2_TETTS</name>
<feature type="domain" description="CN hydrolase" evidence="2">
    <location>
        <begin position="36"/>
        <end position="318"/>
    </location>
</feature>
<evidence type="ECO:0000259" key="2">
    <source>
        <dbReference type="PROSITE" id="PS50263"/>
    </source>
</evidence>
<dbReference type="OMA" id="VKILCWD"/>
<dbReference type="GeneID" id="7843514"/>
<dbReference type="InterPro" id="IPR036526">
    <property type="entry name" value="C-N_Hydrolase_sf"/>
</dbReference>
<dbReference type="AlphaFoldDB" id="I7MGL2"/>
<protein>
    <submittedName>
        <fullName evidence="3">Carbon-nitrogen family hydrolase</fullName>
    </submittedName>
</protein>
<dbReference type="eggNOG" id="ENOG502QVBD">
    <property type="taxonomic scope" value="Eukaryota"/>
</dbReference>
<dbReference type="HOGENOM" id="CLU_009854_1_0_1"/>
<evidence type="ECO:0000313" key="4">
    <source>
        <dbReference type="Proteomes" id="UP000009168"/>
    </source>
</evidence>